<sequence>MKVRRTEQIFLRENETISHMCHLSKNLYNQANYILRQQFINKEKLTTYGDLVKIFQAPSEEEDHN</sequence>
<accession>T1AFH0</accession>
<reference evidence="1" key="1">
    <citation type="submission" date="2013-08" db="EMBL/GenBank/DDBJ databases">
        <authorList>
            <person name="Mendez C."/>
            <person name="Richter M."/>
            <person name="Ferrer M."/>
            <person name="Sanchez J."/>
        </authorList>
    </citation>
    <scope>NUCLEOTIDE SEQUENCE</scope>
</reference>
<comment type="caution">
    <text evidence="1">The sequence shown here is derived from an EMBL/GenBank/DDBJ whole genome shotgun (WGS) entry which is preliminary data.</text>
</comment>
<protein>
    <submittedName>
        <fullName evidence="1">Transposase</fullName>
    </submittedName>
</protein>
<dbReference type="EMBL" id="AUZY01009858">
    <property type="protein sequence ID" value="EQD40660.1"/>
    <property type="molecule type" value="Genomic_DNA"/>
</dbReference>
<name>T1AFH0_9ZZZZ</name>
<dbReference type="AlphaFoldDB" id="T1AFH0"/>
<evidence type="ECO:0000313" key="1">
    <source>
        <dbReference type="EMBL" id="EQD40660.1"/>
    </source>
</evidence>
<organism evidence="1">
    <name type="scientific">mine drainage metagenome</name>
    <dbReference type="NCBI Taxonomy" id="410659"/>
    <lineage>
        <taxon>unclassified sequences</taxon>
        <taxon>metagenomes</taxon>
        <taxon>ecological metagenomes</taxon>
    </lineage>
</organism>
<gene>
    <name evidence="1" type="ORF">B1B_14837</name>
</gene>
<reference evidence="1" key="2">
    <citation type="journal article" date="2014" name="ISME J.">
        <title>Microbial stratification in low pH oxic and suboxic macroscopic growths along an acid mine drainage.</title>
        <authorList>
            <person name="Mendez-Garcia C."/>
            <person name="Mesa V."/>
            <person name="Sprenger R.R."/>
            <person name="Richter M."/>
            <person name="Diez M.S."/>
            <person name="Solano J."/>
            <person name="Bargiela R."/>
            <person name="Golyshina O.V."/>
            <person name="Manteca A."/>
            <person name="Ramos J.L."/>
            <person name="Gallego J.R."/>
            <person name="Llorente I."/>
            <person name="Martins Dos Santos V.A."/>
            <person name="Jensen O.N."/>
            <person name="Pelaez A.I."/>
            <person name="Sanchez J."/>
            <person name="Ferrer M."/>
        </authorList>
    </citation>
    <scope>NUCLEOTIDE SEQUENCE</scope>
</reference>
<proteinExistence type="predicted"/>
<feature type="non-terminal residue" evidence="1">
    <location>
        <position position="65"/>
    </location>
</feature>